<gene>
    <name evidence="2" type="primary">OSJNBb0061I18.11</name>
</gene>
<reference evidence="3" key="1">
    <citation type="journal article" date="2005" name="Nature">
        <title>The map-based sequence of the rice genome.</title>
        <authorList>
            <consortium name="International rice genome sequencing project (IRGSP)"/>
            <person name="Matsumoto T."/>
            <person name="Wu J."/>
            <person name="Kanamori H."/>
            <person name="Katayose Y."/>
            <person name="Fujisawa M."/>
            <person name="Namiki N."/>
            <person name="Mizuno H."/>
            <person name="Yamamoto K."/>
            <person name="Antonio B.A."/>
            <person name="Baba T."/>
            <person name="Sakata K."/>
            <person name="Nagamura Y."/>
            <person name="Aoki H."/>
            <person name="Arikawa K."/>
            <person name="Arita K."/>
            <person name="Bito T."/>
            <person name="Chiden Y."/>
            <person name="Fujitsuka N."/>
            <person name="Fukunaka R."/>
            <person name="Hamada M."/>
            <person name="Harada C."/>
            <person name="Hayashi A."/>
            <person name="Hijishita S."/>
            <person name="Honda M."/>
            <person name="Hosokawa S."/>
            <person name="Ichikawa Y."/>
            <person name="Idonuma A."/>
            <person name="Iijima M."/>
            <person name="Ikeda M."/>
            <person name="Ikeno M."/>
            <person name="Ito K."/>
            <person name="Ito S."/>
            <person name="Ito T."/>
            <person name="Ito Y."/>
            <person name="Ito Y."/>
            <person name="Iwabuchi A."/>
            <person name="Kamiya K."/>
            <person name="Karasawa W."/>
            <person name="Kurita K."/>
            <person name="Katagiri S."/>
            <person name="Kikuta A."/>
            <person name="Kobayashi H."/>
            <person name="Kobayashi N."/>
            <person name="Machita K."/>
            <person name="Maehara T."/>
            <person name="Masukawa M."/>
            <person name="Mizubayashi T."/>
            <person name="Mukai Y."/>
            <person name="Nagasaki H."/>
            <person name="Nagata Y."/>
            <person name="Naito S."/>
            <person name="Nakashima M."/>
            <person name="Nakama Y."/>
            <person name="Nakamichi Y."/>
            <person name="Nakamura M."/>
            <person name="Meguro A."/>
            <person name="Negishi M."/>
            <person name="Ohta I."/>
            <person name="Ohta T."/>
            <person name="Okamoto M."/>
            <person name="Ono N."/>
            <person name="Saji S."/>
            <person name="Sakaguchi M."/>
            <person name="Sakai K."/>
            <person name="Shibata M."/>
            <person name="Shimokawa T."/>
            <person name="Song J."/>
            <person name="Takazaki Y."/>
            <person name="Terasawa K."/>
            <person name="Tsugane M."/>
            <person name="Tsuji K."/>
            <person name="Ueda S."/>
            <person name="Waki K."/>
            <person name="Yamagata H."/>
            <person name="Yamamoto M."/>
            <person name="Yamamoto S."/>
            <person name="Yamane H."/>
            <person name="Yoshiki S."/>
            <person name="Yoshihara R."/>
            <person name="Yukawa K."/>
            <person name="Zhong H."/>
            <person name="Yano M."/>
            <person name="Yuan Q."/>
            <person name="Ouyang S."/>
            <person name="Liu J."/>
            <person name="Jones K.M."/>
            <person name="Gansberger K."/>
            <person name="Moffat K."/>
            <person name="Hill J."/>
            <person name="Bera J."/>
            <person name="Fadrosh D."/>
            <person name="Jin S."/>
            <person name="Johri S."/>
            <person name="Kim M."/>
            <person name="Overton L."/>
            <person name="Reardon M."/>
            <person name="Tsitrin T."/>
            <person name="Vuong H."/>
            <person name="Weaver B."/>
            <person name="Ciecko A."/>
            <person name="Tallon L."/>
            <person name="Jackson J."/>
            <person name="Pai G."/>
            <person name="Aken S.V."/>
            <person name="Utterback T."/>
            <person name="Reidmuller S."/>
            <person name="Feldblyum T."/>
            <person name="Hsiao J."/>
            <person name="Zismann V."/>
            <person name="Iobst S."/>
            <person name="de Vazeille A.R."/>
            <person name="Buell C.R."/>
            <person name="Ying K."/>
            <person name="Li Y."/>
            <person name="Lu T."/>
            <person name="Huang Y."/>
            <person name="Zhao Q."/>
            <person name="Feng Q."/>
            <person name="Zhang L."/>
            <person name="Zhu J."/>
            <person name="Weng Q."/>
            <person name="Mu J."/>
            <person name="Lu Y."/>
            <person name="Fan D."/>
            <person name="Liu Y."/>
            <person name="Guan J."/>
            <person name="Zhang Y."/>
            <person name="Yu S."/>
            <person name="Liu X."/>
            <person name="Zhang Y."/>
            <person name="Hong G."/>
            <person name="Han B."/>
            <person name="Choisne N."/>
            <person name="Demange N."/>
            <person name="Orjeda G."/>
            <person name="Samain S."/>
            <person name="Cattolico L."/>
            <person name="Pelletier E."/>
            <person name="Couloux A."/>
            <person name="Segurens B."/>
            <person name="Wincker P."/>
            <person name="D'Hont A."/>
            <person name="Scarpelli C."/>
            <person name="Weissenbach J."/>
            <person name="Salanoubat M."/>
            <person name="Quetier F."/>
            <person name="Yu Y."/>
            <person name="Kim H.R."/>
            <person name="Rambo T."/>
            <person name="Currie J."/>
            <person name="Collura K."/>
            <person name="Luo M."/>
            <person name="Yang T."/>
            <person name="Ammiraju J.S.S."/>
            <person name="Engler F."/>
            <person name="Soderlund C."/>
            <person name="Wing R.A."/>
            <person name="Palmer L.E."/>
            <person name="de la Bastide M."/>
            <person name="Spiegel L."/>
            <person name="Nascimento L."/>
            <person name="Zutavern T."/>
            <person name="O'Shaughnessy A."/>
            <person name="Dike S."/>
            <person name="Dedhia N."/>
            <person name="Preston R."/>
            <person name="Balija V."/>
            <person name="McCombie W.R."/>
            <person name="Chow T."/>
            <person name="Chen H."/>
            <person name="Chung M."/>
            <person name="Chen C."/>
            <person name="Shaw J."/>
            <person name="Wu H."/>
            <person name="Hsiao K."/>
            <person name="Chao Y."/>
            <person name="Chu M."/>
            <person name="Cheng C."/>
            <person name="Hour A."/>
            <person name="Lee P."/>
            <person name="Lin S."/>
            <person name="Lin Y."/>
            <person name="Liou J."/>
            <person name="Liu S."/>
            <person name="Hsing Y."/>
            <person name="Raghuvanshi S."/>
            <person name="Mohanty A."/>
            <person name="Bharti A.K."/>
            <person name="Gaur A."/>
            <person name="Gupta V."/>
            <person name="Kumar D."/>
            <person name="Ravi V."/>
            <person name="Vij S."/>
            <person name="Kapur A."/>
            <person name="Khurana P."/>
            <person name="Khurana P."/>
            <person name="Khurana J.P."/>
            <person name="Tyagi A.K."/>
            <person name="Gaikwad K."/>
            <person name="Singh A."/>
            <person name="Dalal V."/>
            <person name="Srivastava S."/>
            <person name="Dixit A."/>
            <person name="Pal A.K."/>
            <person name="Ghazi I.A."/>
            <person name="Yadav M."/>
            <person name="Pandit A."/>
            <person name="Bhargava A."/>
            <person name="Sureshbabu K."/>
            <person name="Batra K."/>
            <person name="Sharma T.R."/>
            <person name="Mohapatra T."/>
            <person name="Singh N.K."/>
            <person name="Messing J."/>
            <person name="Nelson A.B."/>
            <person name="Fuks G."/>
            <person name="Kavchok S."/>
            <person name="Keizer G."/>
            <person name="Linton E."/>
            <person name="Llaca V."/>
            <person name="Song R."/>
            <person name="Tanyolac B."/>
            <person name="Young S."/>
            <person name="Ho-Il K."/>
            <person name="Hahn J.H."/>
            <person name="Sangsakoo G."/>
            <person name="Vanavichit A."/>
            <person name="de Mattos Luiz.A.T."/>
            <person name="Zimmer P.D."/>
            <person name="Malone G."/>
            <person name="Dellagostin O."/>
            <person name="de Oliveira A.C."/>
            <person name="Bevan M."/>
            <person name="Bancroft I."/>
            <person name="Minx P."/>
            <person name="Cordum H."/>
            <person name="Wilson R."/>
            <person name="Cheng Z."/>
            <person name="Jin W."/>
            <person name="Jiang J."/>
            <person name="Leong S.A."/>
            <person name="Iwama H."/>
            <person name="Gojobori T."/>
            <person name="Itoh T."/>
            <person name="Niimura Y."/>
            <person name="Fujii Y."/>
            <person name="Habara T."/>
            <person name="Sakai H."/>
            <person name="Sato Y."/>
            <person name="Wilson G."/>
            <person name="Kumar K."/>
            <person name="McCouch S."/>
            <person name="Juretic N."/>
            <person name="Hoen D."/>
            <person name="Wright S."/>
            <person name="Bruskiewich R."/>
            <person name="Bureau T."/>
            <person name="Miyao A."/>
            <person name="Hirochika H."/>
            <person name="Nishikawa T."/>
            <person name="Kadowaki K."/>
            <person name="Sugiura M."/>
            <person name="Burr B."/>
            <person name="Sasaki T."/>
        </authorList>
    </citation>
    <scope>NUCLEOTIDE SEQUENCE [LARGE SCALE GENOMIC DNA]</scope>
    <source>
        <strain evidence="3">cv. Nipponbare</strain>
    </source>
</reference>
<feature type="region of interest" description="Disordered" evidence="1">
    <location>
        <begin position="195"/>
        <end position="234"/>
    </location>
</feature>
<evidence type="ECO:0000313" key="3">
    <source>
        <dbReference type="Proteomes" id="UP000000763"/>
    </source>
</evidence>
<feature type="compositionally biased region" description="Polar residues" evidence="1">
    <location>
        <begin position="124"/>
        <end position="135"/>
    </location>
</feature>
<evidence type="ECO:0000256" key="1">
    <source>
        <dbReference type="SAM" id="MobiDB-lite"/>
    </source>
</evidence>
<name>Q94HC4_ORYSJ</name>
<proteinExistence type="predicted"/>
<feature type="region of interest" description="Disordered" evidence="1">
    <location>
        <begin position="1"/>
        <end position="27"/>
    </location>
</feature>
<feature type="region of interest" description="Disordered" evidence="1">
    <location>
        <begin position="80"/>
        <end position="166"/>
    </location>
</feature>
<dbReference type="AlphaFoldDB" id="Q94HC4"/>
<dbReference type="Proteomes" id="UP000000763">
    <property type="component" value="Chromosome 10"/>
</dbReference>
<feature type="compositionally biased region" description="Basic and acidic residues" evidence="1">
    <location>
        <begin position="1"/>
        <end position="10"/>
    </location>
</feature>
<dbReference type="EMBL" id="AC079936">
    <property type="protein sequence ID" value="AAK52115.1"/>
    <property type="molecule type" value="Genomic_DNA"/>
</dbReference>
<evidence type="ECO:0000313" key="2">
    <source>
        <dbReference type="EMBL" id="AAK52115.1"/>
    </source>
</evidence>
<sequence length="234" mass="25725">MTGGEDDKANQHWQNHAAMEVKKPVGSRRRQLALKVMTPICGGGDMASREDDSTSWRHTGWPIGEDVGVLQRWHNKPAVQAETPIGGGEGEPAASRAGGNTNRRRRRQAGGDVLTDPFLKQVANVGTMSSINNNEDTSRRRRRRSTVKTKMPTNGGIIGQPCRRRHQSAATKASRSVKTWTPMNGGVTNQPYRQKHQLAAAKQANSEDVDAQQRRHRPAVQAETLVGGNRGGRW</sequence>
<organism evidence="2 3">
    <name type="scientific">Oryza sativa subsp. japonica</name>
    <name type="common">Rice</name>
    <dbReference type="NCBI Taxonomy" id="39947"/>
    <lineage>
        <taxon>Eukaryota</taxon>
        <taxon>Viridiplantae</taxon>
        <taxon>Streptophyta</taxon>
        <taxon>Embryophyta</taxon>
        <taxon>Tracheophyta</taxon>
        <taxon>Spermatophyta</taxon>
        <taxon>Magnoliopsida</taxon>
        <taxon>Liliopsida</taxon>
        <taxon>Poales</taxon>
        <taxon>Poaceae</taxon>
        <taxon>BOP clade</taxon>
        <taxon>Oryzoideae</taxon>
        <taxon>Oryzeae</taxon>
        <taxon>Oryzinae</taxon>
        <taxon>Oryza</taxon>
        <taxon>Oryza sativa</taxon>
    </lineage>
</organism>
<protein>
    <submittedName>
        <fullName evidence="2">Uncharacterized protein</fullName>
    </submittedName>
</protein>
<accession>Q94HC4</accession>
<reference evidence="3" key="2">
    <citation type="journal article" date="2008" name="Nucleic Acids Res.">
        <title>The rice annotation project database (RAP-DB): 2008 update.</title>
        <authorList>
            <consortium name="The rice annotation project (RAP)"/>
        </authorList>
    </citation>
    <scope>GENOME REANNOTATION</scope>
    <source>
        <strain evidence="3">cv. Nipponbare</strain>
    </source>
</reference>